<dbReference type="CDD" id="cd06445">
    <property type="entry name" value="ATase"/>
    <property type="match status" value="1"/>
</dbReference>
<dbReference type="SUPFAM" id="SSF46767">
    <property type="entry name" value="Methylated DNA-protein cysteine methyltransferase, C-terminal domain"/>
    <property type="match status" value="1"/>
</dbReference>
<protein>
    <recommendedName>
        <fullName evidence="9">Methylated-DNA--protein-cysteine methyltransferase</fullName>
        <ecNumber evidence="9">2.1.1.63</ecNumber>
    </recommendedName>
    <alternativeName>
        <fullName evidence="9">6-O-methylguanine-DNA methyltransferase</fullName>
        <shortName evidence="9">MGMT</shortName>
    </alternativeName>
    <alternativeName>
        <fullName evidence="9">O-6-methylguanine-DNA-alkyltransferase</fullName>
    </alternativeName>
</protein>
<dbReference type="PROSITE" id="PS00374">
    <property type="entry name" value="MGMT"/>
    <property type="match status" value="1"/>
</dbReference>
<evidence type="ECO:0000313" key="13">
    <source>
        <dbReference type="Proteomes" id="UP000824133"/>
    </source>
</evidence>
<evidence type="ECO:0000256" key="6">
    <source>
        <dbReference type="ARBA" id="ARBA00022763"/>
    </source>
</evidence>
<organism evidence="12 13">
    <name type="scientific">Candidatus Olsenella excrementavium</name>
    <dbReference type="NCBI Taxonomy" id="2838709"/>
    <lineage>
        <taxon>Bacteria</taxon>
        <taxon>Bacillati</taxon>
        <taxon>Actinomycetota</taxon>
        <taxon>Coriobacteriia</taxon>
        <taxon>Coriobacteriales</taxon>
        <taxon>Atopobiaceae</taxon>
        <taxon>Olsenella</taxon>
    </lineage>
</organism>
<keyword evidence="7 9" id="KW-0234">DNA repair</keyword>
<feature type="domain" description="Methylguanine DNA methyltransferase ribonuclease-like" evidence="11">
    <location>
        <begin position="6"/>
        <end position="73"/>
    </location>
</feature>
<dbReference type="Gene3D" id="1.10.10.10">
    <property type="entry name" value="Winged helix-like DNA-binding domain superfamily/Winged helix DNA-binding domain"/>
    <property type="match status" value="1"/>
</dbReference>
<comment type="subcellular location">
    <subcellularLocation>
        <location evidence="9">Cytoplasm</location>
    </subcellularLocation>
</comment>
<evidence type="ECO:0000256" key="4">
    <source>
        <dbReference type="ARBA" id="ARBA00022603"/>
    </source>
</evidence>
<dbReference type="InterPro" id="IPR023546">
    <property type="entry name" value="MGMT"/>
</dbReference>
<evidence type="ECO:0000256" key="2">
    <source>
        <dbReference type="ARBA" id="ARBA00008711"/>
    </source>
</evidence>
<dbReference type="Gene3D" id="3.30.160.70">
    <property type="entry name" value="Methylated DNA-protein cysteine methyltransferase domain"/>
    <property type="match status" value="1"/>
</dbReference>
<dbReference type="Pfam" id="PF01035">
    <property type="entry name" value="DNA_binding_1"/>
    <property type="match status" value="1"/>
</dbReference>
<name>A0A9D2CFT4_9ACTN</name>
<dbReference type="InterPro" id="IPR036388">
    <property type="entry name" value="WH-like_DNA-bd_sf"/>
</dbReference>
<reference evidence="12" key="1">
    <citation type="journal article" date="2021" name="PeerJ">
        <title>Extensive microbial diversity within the chicken gut microbiome revealed by metagenomics and culture.</title>
        <authorList>
            <person name="Gilroy R."/>
            <person name="Ravi A."/>
            <person name="Getino M."/>
            <person name="Pursley I."/>
            <person name="Horton D.L."/>
            <person name="Alikhan N.F."/>
            <person name="Baker D."/>
            <person name="Gharbi K."/>
            <person name="Hall N."/>
            <person name="Watson M."/>
            <person name="Adriaenssens E.M."/>
            <person name="Foster-Nyarko E."/>
            <person name="Jarju S."/>
            <person name="Secka A."/>
            <person name="Antonio M."/>
            <person name="Oren A."/>
            <person name="Chaudhuri R.R."/>
            <person name="La Ragione R."/>
            <person name="Hildebrand F."/>
            <person name="Pallen M.J."/>
        </authorList>
    </citation>
    <scope>NUCLEOTIDE SEQUENCE</scope>
    <source>
        <strain evidence="12">ChiHjej10B9-743</strain>
    </source>
</reference>
<evidence type="ECO:0000259" key="10">
    <source>
        <dbReference type="Pfam" id="PF01035"/>
    </source>
</evidence>
<comment type="function">
    <text evidence="9">Involved in the cellular defense against the biological effects of O6-methylguanine (O6-MeG) and O4-methylthymine (O4-MeT) in DNA. Repairs the methylated nucleobase in DNA by stoichiometrically transferring the methyl group to a cysteine residue in the enzyme. This is a suicide reaction: the enzyme is irreversibly inactivated.</text>
</comment>
<evidence type="ECO:0000256" key="7">
    <source>
        <dbReference type="ARBA" id="ARBA00023204"/>
    </source>
</evidence>
<gene>
    <name evidence="12" type="ORF">IAA42_01940</name>
</gene>
<dbReference type="PANTHER" id="PTHR10815">
    <property type="entry name" value="METHYLATED-DNA--PROTEIN-CYSTEINE METHYLTRANSFERASE"/>
    <property type="match status" value="1"/>
</dbReference>
<feature type="active site" description="Nucleophile; methyl group acceptor" evidence="9">
    <location>
        <position position="129"/>
    </location>
</feature>
<comment type="similarity">
    <text evidence="2 9">Belongs to the MGMT family.</text>
</comment>
<dbReference type="Pfam" id="PF02870">
    <property type="entry name" value="Methyltransf_1N"/>
    <property type="match status" value="1"/>
</dbReference>
<dbReference type="EC" id="2.1.1.63" evidence="9"/>
<evidence type="ECO:0000313" key="12">
    <source>
        <dbReference type="EMBL" id="HIY79183.1"/>
    </source>
</evidence>
<feature type="domain" description="Methylated-DNA-[protein]-cysteine S-methyltransferase DNA binding" evidence="10">
    <location>
        <begin position="80"/>
        <end position="157"/>
    </location>
</feature>
<accession>A0A9D2CFT4</accession>
<evidence type="ECO:0000256" key="8">
    <source>
        <dbReference type="ARBA" id="ARBA00049348"/>
    </source>
</evidence>
<dbReference type="InterPro" id="IPR008332">
    <property type="entry name" value="MethylG_MeTrfase_N"/>
</dbReference>
<dbReference type="PANTHER" id="PTHR10815:SF5">
    <property type="entry name" value="METHYLATED-DNA--PROTEIN-CYSTEINE METHYLTRANSFERASE"/>
    <property type="match status" value="1"/>
</dbReference>
<keyword evidence="6 9" id="KW-0227">DNA damage</keyword>
<dbReference type="InterPro" id="IPR014048">
    <property type="entry name" value="MethylDNA_cys_MeTrfase_DNA-bd"/>
</dbReference>
<dbReference type="GO" id="GO:0003908">
    <property type="term" value="F:methylated-DNA-[protein]-cysteine S-methyltransferase activity"/>
    <property type="evidence" value="ECO:0007669"/>
    <property type="project" value="UniProtKB-UniRule"/>
</dbReference>
<dbReference type="Proteomes" id="UP000824133">
    <property type="component" value="Unassembled WGS sequence"/>
</dbReference>
<comment type="catalytic activity">
    <reaction evidence="1 9">
        <text>a 4-O-methyl-thymidine in DNA + L-cysteinyl-[protein] = a thymidine in DNA + S-methyl-L-cysteinyl-[protein]</text>
        <dbReference type="Rhea" id="RHEA:53428"/>
        <dbReference type="Rhea" id="RHEA-COMP:10131"/>
        <dbReference type="Rhea" id="RHEA-COMP:10132"/>
        <dbReference type="Rhea" id="RHEA-COMP:13555"/>
        <dbReference type="Rhea" id="RHEA-COMP:13556"/>
        <dbReference type="ChEBI" id="CHEBI:29950"/>
        <dbReference type="ChEBI" id="CHEBI:82612"/>
        <dbReference type="ChEBI" id="CHEBI:137386"/>
        <dbReference type="ChEBI" id="CHEBI:137387"/>
        <dbReference type="EC" id="2.1.1.63"/>
    </reaction>
</comment>
<dbReference type="GO" id="GO:0032259">
    <property type="term" value="P:methylation"/>
    <property type="evidence" value="ECO:0007669"/>
    <property type="project" value="UniProtKB-KW"/>
</dbReference>
<proteinExistence type="inferred from homology"/>
<dbReference type="AlphaFoldDB" id="A0A9D2CFT4"/>
<dbReference type="EMBL" id="DXCP01000012">
    <property type="protein sequence ID" value="HIY79183.1"/>
    <property type="molecule type" value="Genomic_DNA"/>
</dbReference>
<dbReference type="NCBIfam" id="TIGR00589">
    <property type="entry name" value="ogt"/>
    <property type="match status" value="1"/>
</dbReference>
<sequence length="163" mass="17289">MRVCDYESPLGKMLLAADDGGLMGAWFYGQRYFARGLAGAEKDTETETPALVAARLWLDAYFAGGRPGVADVPLTPRGTAFQRRVWDALLAIPYGETRTYGELAAELGSSPRAVGAAVGKNPISVIVPCHRILGAGGSLTGYAGGLERKQALLELEASPVEQF</sequence>
<comment type="catalytic activity">
    <reaction evidence="8 9">
        <text>a 6-O-methyl-2'-deoxyguanosine in DNA + L-cysteinyl-[protein] = S-methyl-L-cysteinyl-[protein] + a 2'-deoxyguanosine in DNA</text>
        <dbReference type="Rhea" id="RHEA:24000"/>
        <dbReference type="Rhea" id="RHEA-COMP:10131"/>
        <dbReference type="Rhea" id="RHEA-COMP:10132"/>
        <dbReference type="Rhea" id="RHEA-COMP:11367"/>
        <dbReference type="Rhea" id="RHEA-COMP:11368"/>
        <dbReference type="ChEBI" id="CHEBI:29950"/>
        <dbReference type="ChEBI" id="CHEBI:82612"/>
        <dbReference type="ChEBI" id="CHEBI:85445"/>
        <dbReference type="ChEBI" id="CHEBI:85448"/>
        <dbReference type="EC" id="2.1.1.63"/>
    </reaction>
</comment>
<keyword evidence="4 9" id="KW-0489">Methyltransferase</keyword>
<dbReference type="InterPro" id="IPR036631">
    <property type="entry name" value="MGMT_N_sf"/>
</dbReference>
<dbReference type="HAMAP" id="MF_00772">
    <property type="entry name" value="OGT"/>
    <property type="match status" value="1"/>
</dbReference>
<evidence type="ECO:0000256" key="5">
    <source>
        <dbReference type="ARBA" id="ARBA00022679"/>
    </source>
</evidence>
<evidence type="ECO:0000256" key="9">
    <source>
        <dbReference type="HAMAP-Rule" id="MF_00772"/>
    </source>
</evidence>
<evidence type="ECO:0000259" key="11">
    <source>
        <dbReference type="Pfam" id="PF02870"/>
    </source>
</evidence>
<evidence type="ECO:0000256" key="3">
    <source>
        <dbReference type="ARBA" id="ARBA00022490"/>
    </source>
</evidence>
<dbReference type="InterPro" id="IPR036217">
    <property type="entry name" value="MethylDNA_cys_MeTrfase_DNAb"/>
</dbReference>
<comment type="miscellaneous">
    <text evidence="9">This enzyme catalyzes only one turnover and therefore is not strictly catalytic. According to one definition, an enzyme is a biocatalyst that acts repeatedly and over many reaction cycles.</text>
</comment>
<comment type="caution">
    <text evidence="12">The sequence shown here is derived from an EMBL/GenBank/DDBJ whole genome shotgun (WGS) entry which is preliminary data.</text>
</comment>
<dbReference type="GO" id="GO:0005737">
    <property type="term" value="C:cytoplasm"/>
    <property type="evidence" value="ECO:0007669"/>
    <property type="project" value="UniProtKB-SubCell"/>
</dbReference>
<keyword evidence="5 9" id="KW-0808">Transferase</keyword>
<dbReference type="InterPro" id="IPR001497">
    <property type="entry name" value="MethylDNA_cys_MeTrfase_AS"/>
</dbReference>
<keyword evidence="3 9" id="KW-0963">Cytoplasm</keyword>
<reference evidence="12" key="2">
    <citation type="submission" date="2021-04" db="EMBL/GenBank/DDBJ databases">
        <authorList>
            <person name="Gilroy R."/>
        </authorList>
    </citation>
    <scope>NUCLEOTIDE SEQUENCE</scope>
    <source>
        <strain evidence="12">ChiHjej10B9-743</strain>
    </source>
</reference>
<dbReference type="FunFam" id="1.10.10.10:FF:000214">
    <property type="entry name" value="Methylated-DNA--protein-cysteine methyltransferase"/>
    <property type="match status" value="1"/>
</dbReference>
<dbReference type="GO" id="GO:0006307">
    <property type="term" value="P:DNA alkylation repair"/>
    <property type="evidence" value="ECO:0007669"/>
    <property type="project" value="UniProtKB-UniRule"/>
</dbReference>
<evidence type="ECO:0000256" key="1">
    <source>
        <dbReference type="ARBA" id="ARBA00001286"/>
    </source>
</evidence>
<dbReference type="SUPFAM" id="SSF53155">
    <property type="entry name" value="Methylated DNA-protein cysteine methyltransferase domain"/>
    <property type="match status" value="1"/>
</dbReference>